<organism evidence="2 3">
    <name type="scientific">Piscinibacterium candidicorallinum</name>
    <dbReference type="NCBI Taxonomy" id="1793872"/>
    <lineage>
        <taxon>Bacteria</taxon>
        <taxon>Pseudomonadati</taxon>
        <taxon>Pseudomonadota</taxon>
        <taxon>Betaproteobacteria</taxon>
        <taxon>Burkholderiales</taxon>
        <taxon>Piscinibacterium</taxon>
    </lineage>
</organism>
<dbReference type="PANTHER" id="PTHR34853:SF1">
    <property type="entry name" value="LIPASE 5"/>
    <property type="match status" value="1"/>
</dbReference>
<accession>A0ABV7H8S5</accession>
<dbReference type="GO" id="GO:0016787">
    <property type="term" value="F:hydrolase activity"/>
    <property type="evidence" value="ECO:0007669"/>
    <property type="project" value="UniProtKB-KW"/>
</dbReference>
<dbReference type="InterPro" id="IPR029058">
    <property type="entry name" value="AB_hydrolase_fold"/>
</dbReference>
<dbReference type="Gene3D" id="3.40.50.1820">
    <property type="entry name" value="alpha/beta hydrolase"/>
    <property type="match status" value="1"/>
</dbReference>
<dbReference type="EMBL" id="JBHRTI010000010">
    <property type="protein sequence ID" value="MFC3149019.1"/>
    <property type="molecule type" value="Genomic_DNA"/>
</dbReference>
<keyword evidence="1" id="KW-0732">Signal</keyword>
<evidence type="ECO:0000256" key="1">
    <source>
        <dbReference type="SAM" id="SignalP"/>
    </source>
</evidence>
<dbReference type="PANTHER" id="PTHR34853">
    <property type="match status" value="1"/>
</dbReference>
<dbReference type="SUPFAM" id="SSF53474">
    <property type="entry name" value="alpha/beta-Hydrolases"/>
    <property type="match status" value="1"/>
</dbReference>
<keyword evidence="3" id="KW-1185">Reference proteome</keyword>
<feature type="signal peptide" evidence="1">
    <location>
        <begin position="1"/>
        <end position="30"/>
    </location>
</feature>
<protein>
    <submittedName>
        <fullName evidence="2">Alpha/beta hydrolase family protein</fullName>
        <ecNumber evidence="2">3.4.-.-</ecNumber>
    </submittedName>
</protein>
<evidence type="ECO:0000313" key="3">
    <source>
        <dbReference type="Proteomes" id="UP001595556"/>
    </source>
</evidence>
<feature type="chain" id="PRO_5045140841" evidence="1">
    <location>
        <begin position="31"/>
        <end position="532"/>
    </location>
</feature>
<dbReference type="Gene3D" id="1.10.260.160">
    <property type="match status" value="1"/>
</dbReference>
<name>A0ABV7H8S5_9BURK</name>
<dbReference type="EC" id="3.4.-.-" evidence="2"/>
<dbReference type="InterPro" id="IPR005152">
    <property type="entry name" value="Lipase_secreted"/>
</dbReference>
<evidence type="ECO:0000313" key="2">
    <source>
        <dbReference type="EMBL" id="MFC3149019.1"/>
    </source>
</evidence>
<sequence length="532" mass="54391">MQAARPLSWPHSLIPAALAALLTACGGGGATDSGTVNTSLARGSLIQSPPPRLAPISAAQLQATLQASTSGQGVLQIAGNPVCGVDLYYMNYGTVGGANEPTNATGAIMVPSGSAAQCSGARPVVLWAHGTTTDRGYNMADIQNNGESALAAALFAAQGYIVVAPNYAGYDASRLPYHPYLNADQSSKDMIDALTAARAALGDARLATTNTGATRVSDNGKLYIFGYSQGGHVAMATHRALQAAGQTVTATAPSAGPYAMLAFGDAVFYGNVNLGSTIFTPLLATSYQKAYGNIYAQPTDLYTAQYASGIETLLPSTTSVTQIFQQGLLPATQLFSSTPPTAPAGSPAQLQATLNAITPPTQPPALAPLFALGFGTTPLINNNARLAYLLDAIANPDGAVPTLTTGAQAANPQNPLRRAFKTNDLRNWTPARPTLLCGGNGDPTVFFTNTQIMQGLWTAPSPLAPPAGIVTVLDVDSAPTGPTDPFAAAKLGFAQVKAAGIAAGGQSGWIQQYHGAAAPFCAAAARGFFSQF</sequence>
<gene>
    <name evidence="2" type="ORF">ACFOEN_15440</name>
</gene>
<dbReference type="RefSeq" id="WP_377305453.1">
    <property type="nucleotide sequence ID" value="NZ_CP180191.1"/>
</dbReference>
<keyword evidence="2" id="KW-0378">Hydrolase</keyword>
<reference evidence="3" key="1">
    <citation type="journal article" date="2019" name="Int. J. Syst. Evol. Microbiol.">
        <title>The Global Catalogue of Microorganisms (GCM) 10K type strain sequencing project: providing services to taxonomists for standard genome sequencing and annotation.</title>
        <authorList>
            <consortium name="The Broad Institute Genomics Platform"/>
            <consortium name="The Broad Institute Genome Sequencing Center for Infectious Disease"/>
            <person name="Wu L."/>
            <person name="Ma J."/>
        </authorList>
    </citation>
    <scope>NUCLEOTIDE SEQUENCE [LARGE SCALE GENOMIC DNA]</scope>
    <source>
        <strain evidence="3">KCTC 52168</strain>
    </source>
</reference>
<dbReference type="PROSITE" id="PS51257">
    <property type="entry name" value="PROKAR_LIPOPROTEIN"/>
    <property type="match status" value="1"/>
</dbReference>
<proteinExistence type="predicted"/>
<dbReference type="Proteomes" id="UP001595556">
    <property type="component" value="Unassembled WGS sequence"/>
</dbReference>
<comment type="caution">
    <text evidence="2">The sequence shown here is derived from an EMBL/GenBank/DDBJ whole genome shotgun (WGS) entry which is preliminary data.</text>
</comment>